<dbReference type="AlphaFoldDB" id="A0ABD0N4X7"/>
<feature type="domain" description="BRCT" evidence="2">
    <location>
        <begin position="37"/>
        <end position="100"/>
    </location>
</feature>
<gene>
    <name evidence="3" type="ORF">M9458_048430</name>
</gene>
<proteinExistence type="predicted"/>
<evidence type="ECO:0000256" key="1">
    <source>
        <dbReference type="ARBA" id="ARBA00022737"/>
    </source>
</evidence>
<dbReference type="Gene3D" id="3.40.50.10190">
    <property type="entry name" value="BRCT domain"/>
    <property type="match status" value="1"/>
</dbReference>
<dbReference type="PANTHER" id="PTHR13561">
    <property type="entry name" value="DNA REPLICATION REGULATOR DPB11-RELATED"/>
    <property type="match status" value="1"/>
</dbReference>
<feature type="non-terminal residue" evidence="3">
    <location>
        <position position="100"/>
    </location>
</feature>
<dbReference type="EMBL" id="JAMKFB020000024">
    <property type="protein sequence ID" value="KAL0157184.1"/>
    <property type="molecule type" value="Genomic_DNA"/>
</dbReference>
<organism evidence="3 4">
    <name type="scientific">Cirrhinus mrigala</name>
    <name type="common">Mrigala</name>
    <dbReference type="NCBI Taxonomy" id="683832"/>
    <lineage>
        <taxon>Eukaryota</taxon>
        <taxon>Metazoa</taxon>
        <taxon>Chordata</taxon>
        <taxon>Craniata</taxon>
        <taxon>Vertebrata</taxon>
        <taxon>Euteleostomi</taxon>
        <taxon>Actinopterygii</taxon>
        <taxon>Neopterygii</taxon>
        <taxon>Teleostei</taxon>
        <taxon>Ostariophysi</taxon>
        <taxon>Cypriniformes</taxon>
        <taxon>Cyprinidae</taxon>
        <taxon>Labeoninae</taxon>
        <taxon>Labeonini</taxon>
        <taxon>Cirrhinus</taxon>
    </lineage>
</organism>
<dbReference type="SUPFAM" id="SSF52113">
    <property type="entry name" value="BRCT domain"/>
    <property type="match status" value="1"/>
</dbReference>
<evidence type="ECO:0000313" key="4">
    <source>
        <dbReference type="Proteomes" id="UP001529510"/>
    </source>
</evidence>
<comment type="caution">
    <text evidence="3">The sequence shown here is derived from an EMBL/GenBank/DDBJ whole genome shotgun (WGS) entry which is preliminary data.</text>
</comment>
<protein>
    <recommendedName>
        <fullName evidence="2">BRCT domain-containing protein</fullName>
    </recommendedName>
</protein>
<reference evidence="3 4" key="1">
    <citation type="submission" date="2024-05" db="EMBL/GenBank/DDBJ databases">
        <title>Genome sequencing and assembly of Indian major carp, Cirrhinus mrigala (Hamilton, 1822).</title>
        <authorList>
            <person name="Mohindra V."/>
            <person name="Chowdhury L.M."/>
            <person name="Lal K."/>
            <person name="Jena J.K."/>
        </authorList>
    </citation>
    <scope>NUCLEOTIDE SEQUENCE [LARGE SCALE GENOMIC DNA]</scope>
    <source>
        <strain evidence="3">CM1030</strain>
        <tissue evidence="3">Blood</tissue>
    </source>
</reference>
<dbReference type="Proteomes" id="UP001529510">
    <property type="component" value="Unassembled WGS sequence"/>
</dbReference>
<dbReference type="InterPro" id="IPR036420">
    <property type="entry name" value="BRCT_dom_sf"/>
</dbReference>
<keyword evidence="4" id="KW-1185">Reference proteome</keyword>
<keyword evidence="1" id="KW-0677">Repeat</keyword>
<feature type="non-terminal residue" evidence="3">
    <location>
        <position position="1"/>
    </location>
</feature>
<evidence type="ECO:0000259" key="2">
    <source>
        <dbReference type="PROSITE" id="PS50172"/>
    </source>
</evidence>
<dbReference type="InterPro" id="IPR001357">
    <property type="entry name" value="BRCT_dom"/>
</dbReference>
<dbReference type="PROSITE" id="PS50172">
    <property type="entry name" value="BRCT"/>
    <property type="match status" value="1"/>
</dbReference>
<dbReference type="Pfam" id="PF00533">
    <property type="entry name" value="BRCT"/>
    <property type="match status" value="1"/>
</dbReference>
<evidence type="ECO:0000313" key="3">
    <source>
        <dbReference type="EMBL" id="KAL0157184.1"/>
    </source>
</evidence>
<sequence>HISNISMNVNETALTTAGISHIETPDPVDSFDITVCRVDDLLDGCKLYLCGLSAKKLEKLRRMVNSAGGLRFNQPSQELTHIVMGEPDQGVKVFLDKASH</sequence>
<accession>A0ABD0N4X7</accession>
<name>A0ABD0N4X7_CIRMR</name>
<dbReference type="PANTHER" id="PTHR13561:SF20">
    <property type="entry name" value="DNA TOPOISOMERASE 2-BINDING PROTEIN 1"/>
    <property type="match status" value="1"/>
</dbReference>